<dbReference type="EMBL" id="OBQD01000006">
    <property type="protein sequence ID" value="SOC39530.1"/>
    <property type="molecule type" value="Genomic_DNA"/>
</dbReference>
<evidence type="ECO:0000313" key="3">
    <source>
        <dbReference type="Proteomes" id="UP000219167"/>
    </source>
</evidence>
<accession>A0A285UCB2</accession>
<gene>
    <name evidence="2" type="ORF">SAMN05892877_10647</name>
</gene>
<evidence type="ECO:0000313" key="2">
    <source>
        <dbReference type="EMBL" id="SOC39530.1"/>
    </source>
</evidence>
<dbReference type="RefSeq" id="WP_097138877.1">
    <property type="nucleotide sequence ID" value="NZ_OBQD01000006.1"/>
</dbReference>
<reference evidence="2 3" key="1">
    <citation type="submission" date="2017-08" db="EMBL/GenBank/DDBJ databases">
        <authorList>
            <person name="de Groot N.N."/>
        </authorList>
    </citation>
    <scope>NUCLEOTIDE SEQUENCE [LARGE SCALE GENOMIC DNA]</scope>
    <source>
        <strain evidence="2 3">JC85</strain>
    </source>
</reference>
<keyword evidence="1" id="KW-0732">Signal</keyword>
<keyword evidence="3" id="KW-1185">Reference proteome</keyword>
<dbReference type="Proteomes" id="UP000219167">
    <property type="component" value="Unassembled WGS sequence"/>
</dbReference>
<organism evidence="2 3">
    <name type="scientific">Rhizobium subbaraonis</name>
    <dbReference type="NCBI Taxonomy" id="908946"/>
    <lineage>
        <taxon>Bacteria</taxon>
        <taxon>Pseudomonadati</taxon>
        <taxon>Pseudomonadota</taxon>
        <taxon>Alphaproteobacteria</taxon>
        <taxon>Hyphomicrobiales</taxon>
        <taxon>Rhizobiaceae</taxon>
        <taxon>Rhizobium/Agrobacterium group</taxon>
        <taxon>Rhizobium</taxon>
    </lineage>
</organism>
<feature type="chain" id="PRO_5012176739" evidence="1">
    <location>
        <begin position="26"/>
        <end position="77"/>
    </location>
</feature>
<feature type="signal peptide" evidence="1">
    <location>
        <begin position="1"/>
        <end position="25"/>
    </location>
</feature>
<dbReference type="AlphaFoldDB" id="A0A285UCB2"/>
<sequence>MNSFISSIAACTLLVAISAAAPAHAEDMMKSDLLPAETTNADAMTTAGTKADCMQKAEMEQDSVKKQEMLKACDAMQ</sequence>
<evidence type="ECO:0000256" key="1">
    <source>
        <dbReference type="SAM" id="SignalP"/>
    </source>
</evidence>
<name>A0A285UCB2_9HYPH</name>
<protein>
    <submittedName>
        <fullName evidence="2">Pentapeptide MXKDX repeat protein</fullName>
    </submittedName>
</protein>
<proteinExistence type="predicted"/>